<protein>
    <submittedName>
        <fullName evidence="2">Cytochrome P450</fullName>
    </submittedName>
</protein>
<accession>A0A4R4ZFP9</accession>
<dbReference type="GO" id="GO:0020037">
    <property type="term" value="F:heme binding"/>
    <property type="evidence" value="ECO:0007669"/>
    <property type="project" value="InterPro"/>
</dbReference>
<dbReference type="GO" id="GO:0004497">
    <property type="term" value="F:monooxygenase activity"/>
    <property type="evidence" value="ECO:0007669"/>
    <property type="project" value="InterPro"/>
</dbReference>
<dbReference type="InterPro" id="IPR036396">
    <property type="entry name" value="Cyt_P450_sf"/>
</dbReference>
<dbReference type="InterPro" id="IPR001128">
    <property type="entry name" value="Cyt_P450"/>
</dbReference>
<evidence type="ECO:0000256" key="1">
    <source>
        <dbReference type="ARBA" id="ARBA00010617"/>
    </source>
</evidence>
<organism evidence="2 3">
    <name type="scientific">Nonomuraea terrae</name>
    <dbReference type="NCBI Taxonomy" id="2530383"/>
    <lineage>
        <taxon>Bacteria</taxon>
        <taxon>Bacillati</taxon>
        <taxon>Actinomycetota</taxon>
        <taxon>Actinomycetes</taxon>
        <taxon>Streptosporangiales</taxon>
        <taxon>Streptosporangiaceae</taxon>
        <taxon>Nonomuraea</taxon>
    </lineage>
</organism>
<dbReference type="Proteomes" id="UP000295302">
    <property type="component" value="Unassembled WGS sequence"/>
</dbReference>
<dbReference type="GO" id="GO:0016705">
    <property type="term" value="F:oxidoreductase activity, acting on paired donors, with incorporation or reduction of molecular oxygen"/>
    <property type="evidence" value="ECO:0007669"/>
    <property type="project" value="InterPro"/>
</dbReference>
<gene>
    <name evidence="2" type="ORF">E1286_01915</name>
</gene>
<comment type="caution">
    <text evidence="2">The sequence shown here is derived from an EMBL/GenBank/DDBJ whole genome shotgun (WGS) entry which is preliminary data.</text>
</comment>
<name>A0A4R4ZFP9_9ACTN</name>
<dbReference type="PANTHER" id="PTHR46696">
    <property type="entry name" value="P450, PUTATIVE (EUROFUNG)-RELATED"/>
    <property type="match status" value="1"/>
</dbReference>
<dbReference type="Pfam" id="PF00067">
    <property type="entry name" value="p450"/>
    <property type="match status" value="1"/>
</dbReference>
<dbReference type="EMBL" id="SMKQ01000003">
    <property type="protein sequence ID" value="TDD56414.1"/>
    <property type="molecule type" value="Genomic_DNA"/>
</dbReference>
<comment type="similarity">
    <text evidence="1">Belongs to the cytochrome P450 family.</text>
</comment>
<evidence type="ECO:0000313" key="3">
    <source>
        <dbReference type="Proteomes" id="UP000295302"/>
    </source>
</evidence>
<dbReference type="Gene3D" id="1.10.630.10">
    <property type="entry name" value="Cytochrome P450"/>
    <property type="match status" value="1"/>
</dbReference>
<keyword evidence="3" id="KW-1185">Reference proteome</keyword>
<dbReference type="AlphaFoldDB" id="A0A4R4ZFP9"/>
<sequence length="105" mass="11817">MRKEISGRGVRRRYGHHAEHELPAVRSGPVVPERLDQLAHHRVDAGYLLGIHQCLGQQLARVEMRVAFAALVERFPGLRLAVPPEDVPLRTKSDFFGVHALPVAW</sequence>
<dbReference type="OrthoDB" id="4557982at2"/>
<proteinExistence type="inferred from homology"/>
<dbReference type="PANTHER" id="PTHR46696:SF1">
    <property type="entry name" value="CYTOCHROME P450 YJIB-RELATED"/>
    <property type="match status" value="1"/>
</dbReference>
<dbReference type="SUPFAM" id="SSF48264">
    <property type="entry name" value="Cytochrome P450"/>
    <property type="match status" value="1"/>
</dbReference>
<dbReference type="GO" id="GO:0005506">
    <property type="term" value="F:iron ion binding"/>
    <property type="evidence" value="ECO:0007669"/>
    <property type="project" value="InterPro"/>
</dbReference>
<reference evidence="2 3" key="1">
    <citation type="submission" date="2019-03" db="EMBL/GenBank/DDBJ databases">
        <title>Draft genome sequences of novel Actinobacteria.</title>
        <authorList>
            <person name="Sahin N."/>
            <person name="Ay H."/>
            <person name="Saygin H."/>
        </authorList>
    </citation>
    <scope>NUCLEOTIDE SEQUENCE [LARGE SCALE GENOMIC DNA]</scope>
    <source>
        <strain evidence="2 3">CH32</strain>
    </source>
</reference>
<evidence type="ECO:0000313" key="2">
    <source>
        <dbReference type="EMBL" id="TDD56414.1"/>
    </source>
</evidence>